<keyword evidence="2" id="KW-0418">Kinase</keyword>
<evidence type="ECO:0000313" key="3">
    <source>
        <dbReference type="Proteomes" id="UP000032142"/>
    </source>
</evidence>
<dbReference type="EMBL" id="JRRC01479093">
    <property type="protein sequence ID" value="KHG07644.1"/>
    <property type="molecule type" value="Genomic_DNA"/>
</dbReference>
<dbReference type="GO" id="GO:0016301">
    <property type="term" value="F:kinase activity"/>
    <property type="evidence" value="ECO:0007669"/>
    <property type="project" value="UniProtKB-KW"/>
</dbReference>
<keyword evidence="2" id="KW-0808">Transferase</keyword>
<organism evidence="2 3">
    <name type="scientific">Gossypium arboreum</name>
    <name type="common">Tree cotton</name>
    <name type="synonym">Gossypium nanking</name>
    <dbReference type="NCBI Taxonomy" id="29729"/>
    <lineage>
        <taxon>Eukaryota</taxon>
        <taxon>Viridiplantae</taxon>
        <taxon>Streptophyta</taxon>
        <taxon>Embryophyta</taxon>
        <taxon>Tracheophyta</taxon>
        <taxon>Spermatophyta</taxon>
        <taxon>Magnoliopsida</taxon>
        <taxon>eudicotyledons</taxon>
        <taxon>Gunneridae</taxon>
        <taxon>Pentapetalae</taxon>
        <taxon>rosids</taxon>
        <taxon>malvids</taxon>
        <taxon>Malvales</taxon>
        <taxon>Malvaceae</taxon>
        <taxon>Malvoideae</taxon>
        <taxon>Gossypium</taxon>
    </lineage>
</organism>
<proteinExistence type="predicted"/>
<evidence type="ECO:0000313" key="2">
    <source>
        <dbReference type="EMBL" id="KHG07644.1"/>
    </source>
</evidence>
<feature type="region of interest" description="Disordered" evidence="1">
    <location>
        <begin position="37"/>
        <end position="57"/>
    </location>
</feature>
<keyword evidence="3" id="KW-1185">Reference proteome</keyword>
<evidence type="ECO:0000256" key="1">
    <source>
        <dbReference type="SAM" id="MobiDB-lite"/>
    </source>
</evidence>
<sequence>MIICCLSTTSHGIKCLIITKMKLSIILRTVSELEQAAGKNKNSRTQQGRKERPSSQKVGRLQLFDITHRKKDGSLMTSKAGEIMEKLKDKKAGYEAIPSSDSSVNLEDIDTELLLKFWVLKGMVGFDFKDLVLTQPNILDLARNNTCLQGVKLKLKLKG</sequence>
<name>A0A0B0N720_GOSAR</name>
<gene>
    <name evidence="2" type="ORF">F383_34157</name>
</gene>
<reference evidence="3" key="1">
    <citation type="submission" date="2014-09" db="EMBL/GenBank/DDBJ databases">
        <authorList>
            <person name="Mudge J."/>
            <person name="Ramaraj T."/>
            <person name="Lindquist I.E."/>
            <person name="Bharti A.K."/>
            <person name="Sundararajan A."/>
            <person name="Cameron C.T."/>
            <person name="Woodward J.E."/>
            <person name="May G.D."/>
            <person name="Brubaker C."/>
            <person name="Broadhvest J."/>
            <person name="Wilkins T.A."/>
        </authorList>
    </citation>
    <scope>NUCLEOTIDE SEQUENCE</scope>
    <source>
        <strain evidence="3">cv. AKA8401</strain>
    </source>
</reference>
<dbReference type="AlphaFoldDB" id="A0A0B0N720"/>
<protein>
    <submittedName>
        <fullName evidence="2">Hormonally up-regulated neu tumor-associated kinase</fullName>
    </submittedName>
</protein>
<comment type="caution">
    <text evidence="2">The sequence shown here is derived from an EMBL/GenBank/DDBJ whole genome shotgun (WGS) entry which is preliminary data.</text>
</comment>
<accession>A0A0B0N720</accession>
<dbReference type="Proteomes" id="UP000032142">
    <property type="component" value="Unassembled WGS sequence"/>
</dbReference>